<dbReference type="EMBL" id="OQ749652">
    <property type="protein sequence ID" value="WIC39699.1"/>
    <property type="molecule type" value="Genomic_DNA"/>
</dbReference>
<organism evidence="1 2">
    <name type="scientific">Phage Phass-1</name>
    <dbReference type="NCBI Taxonomy" id="3043662"/>
    <lineage>
        <taxon>Viruses</taxon>
        <taxon>Duplodnaviria</taxon>
        <taxon>Heunggongvirae</taxon>
        <taxon>Uroviricota</taxon>
        <taxon>Caudoviricetes</taxon>
        <taxon>Caudoviricetes code 15 clade</taxon>
    </lineage>
</organism>
<proteinExistence type="predicted"/>
<sequence>MSKRKTLQIGDVVRHPKYGMGRIHQIDPNDREFFFDIHFDIDGGDGTLIWMDKIRALRQCKLVHRPETPPAVVRLDNGIIREFVG</sequence>
<accession>A0AAF0RSG3</accession>
<protein>
    <submittedName>
        <fullName evidence="1">Uncharacterized protein</fullName>
    </submittedName>
</protein>
<reference evidence="1" key="1">
    <citation type="submission" date="2023-04" db="EMBL/GenBank/DDBJ databases">
        <title>Bacteriophage Phass-1 Discovered in the Human Gut Virome - the Founding Member of the Proposed New Family Phassviridae.</title>
        <authorList>
            <person name="Tikunov A.Y."/>
            <person name="Morozova V.V."/>
            <person name="Chechushkov A.V."/>
            <person name="Tikunova N.V."/>
        </authorList>
    </citation>
    <scope>NUCLEOTIDE SEQUENCE</scope>
</reference>
<evidence type="ECO:0000313" key="1">
    <source>
        <dbReference type="EMBL" id="WIC39699.1"/>
    </source>
</evidence>
<dbReference type="Proteomes" id="UP001237988">
    <property type="component" value="Segment"/>
</dbReference>
<name>A0AAF0RSG3_9CAUD</name>
<evidence type="ECO:0000313" key="2">
    <source>
        <dbReference type="Proteomes" id="UP001237988"/>
    </source>
</evidence>